<evidence type="ECO:0000259" key="6">
    <source>
        <dbReference type="PROSITE" id="PS50135"/>
    </source>
</evidence>
<evidence type="ECO:0000313" key="8">
    <source>
        <dbReference type="Proteomes" id="UP001150266"/>
    </source>
</evidence>
<evidence type="ECO:0000256" key="5">
    <source>
        <dbReference type="SAM" id="MobiDB-lite"/>
    </source>
</evidence>
<dbReference type="PROSITE" id="PS50135">
    <property type="entry name" value="ZF_ZZ_2"/>
    <property type="match status" value="2"/>
</dbReference>
<dbReference type="Gene3D" id="3.30.60.90">
    <property type="match status" value="3"/>
</dbReference>
<dbReference type="CDD" id="cd02340">
    <property type="entry name" value="ZZ_NBR1_like"/>
    <property type="match status" value="1"/>
</dbReference>
<dbReference type="SUPFAM" id="SSF57850">
    <property type="entry name" value="RING/U-box"/>
    <property type="match status" value="4"/>
</dbReference>
<feature type="region of interest" description="Disordered" evidence="5">
    <location>
        <begin position="263"/>
        <end position="287"/>
    </location>
</feature>
<sequence length="955" mass="105035">MNRNNPDKPLVVRCTFNRNKKKITFQSAQRCTYYHLREKIVQCFSLSALSFDICYKDDDGELCRILTENQLTDAIYYFQTAADEAHASSASSILSGRSFGSSKKIALSVHVEVDYDGPNLSDTSSIVSIEEYRNSIRNGGSNERPFSLSSRSLEDDSVTVSSRDSGRLSTRSFARNLGPSPRGSQLSGESSWDVLSSSRTTPPDSSIHSPIQDQDPFADSNDQLSPDDILERHRLEEDAASKGYQFLVSDQRGAKWLKEQKERAKRSLGVHPASSASDDSSSELEDQVGALSLQRAPTGNFYYTFDSHASQSQGPEDRGYEIDPSIDGGINGKPRPTSRHLHWVAAQQQNTAAHQPHLRTHHSDPSLDTVIPAELLGDIPVSPPRKEDLTRCSGCDRLLDDMKYVCYACGEKEPGSALSSPVFSNKGKGRDSSLPQFTYPPTAQTNIYTSALSPSFSSSSNTFVGKQSMFKRRPLPLEPSVSNSLLTLVPPIPAPKETGYELCPECVEEVGLIHAIEAINEPGSSPTANDLSSSSPGDAAAQWRRAPPRQKGQLRHVYVEKMWGYNGWADVVHTESEMETCYGCGVKTSLQHKMYKCAMCLRYLLCRACYSQVHVLHPVHTFLVLRGKPSRSLSDSDLTLVNDFDEQSNVHPGVECAHCCMEIVGARFHCAECDSVDICSNCESAGLPGNIDSSYGGHVSSHILIKIPFPLPSGKVQSVSRKARNLWTTDPANINRVEHSKAASEISSYARTVIGNGDMRTSEEDHGIQCDACRKPISGVRYQCANCPAPQSGYNLCSSCEEASYTVHNPMHAFFKFPRPVDRPIRSSLPMIPELYKMPAGPSSAAYDIENPTGYLRSIIHPKVLCDCCVAEIQGAWFHCAYCGKDLCSTCESVDTHDDTHVFLVLKALVSLNPFCRLSHLNMLLYIRSTCQVLGMCVGTVNASFLLTHAKEIVG</sequence>
<comment type="caution">
    <text evidence="7">The sequence shown here is derived from an EMBL/GenBank/DDBJ whole genome shotgun (WGS) entry which is preliminary data.</text>
</comment>
<dbReference type="Gene3D" id="3.10.20.90">
    <property type="entry name" value="Phosphatidylinositol 3-kinase Catalytic Subunit, Chain A, domain 1"/>
    <property type="match status" value="1"/>
</dbReference>
<accession>A0A9W9DJK1</accession>
<dbReference type="InterPro" id="IPR000270">
    <property type="entry name" value="PB1_dom"/>
</dbReference>
<dbReference type="GO" id="GO:0016235">
    <property type="term" value="C:aggresome"/>
    <property type="evidence" value="ECO:0007669"/>
    <property type="project" value="TreeGrafter"/>
</dbReference>
<feature type="domain" description="ZZ-type" evidence="6">
    <location>
        <begin position="651"/>
        <end position="712"/>
    </location>
</feature>
<dbReference type="GO" id="GO:0007032">
    <property type="term" value="P:endosome organization"/>
    <property type="evidence" value="ECO:0007669"/>
    <property type="project" value="TreeGrafter"/>
</dbReference>
<keyword evidence="8" id="KW-1185">Reference proteome</keyword>
<dbReference type="PANTHER" id="PTHR15090:SF0">
    <property type="entry name" value="SEQUESTOSOME-1"/>
    <property type="match status" value="1"/>
</dbReference>
<keyword evidence="1" id="KW-0479">Metal-binding</keyword>
<dbReference type="GO" id="GO:0044753">
    <property type="term" value="C:amphisome"/>
    <property type="evidence" value="ECO:0007669"/>
    <property type="project" value="TreeGrafter"/>
</dbReference>
<feature type="compositionally biased region" description="Polar residues" evidence="5">
    <location>
        <begin position="523"/>
        <end position="536"/>
    </location>
</feature>
<dbReference type="InterPro" id="IPR043145">
    <property type="entry name" value="Znf_ZZ_sf"/>
</dbReference>
<evidence type="ECO:0000313" key="7">
    <source>
        <dbReference type="EMBL" id="KAJ4473625.1"/>
    </source>
</evidence>
<feature type="region of interest" description="Disordered" evidence="5">
    <location>
        <begin position="138"/>
        <end position="225"/>
    </location>
</feature>
<reference evidence="7" key="1">
    <citation type="submission" date="2022-08" db="EMBL/GenBank/DDBJ databases">
        <title>A Global Phylogenomic Analysis of the Shiitake Genus Lentinula.</title>
        <authorList>
            <consortium name="DOE Joint Genome Institute"/>
            <person name="Sierra-Patev S."/>
            <person name="Min B."/>
            <person name="Naranjo-Ortiz M."/>
            <person name="Looney B."/>
            <person name="Konkel Z."/>
            <person name="Slot J.C."/>
            <person name="Sakamoto Y."/>
            <person name="Steenwyk J.L."/>
            <person name="Rokas A."/>
            <person name="Carro J."/>
            <person name="Camarero S."/>
            <person name="Ferreira P."/>
            <person name="Molpeceres G."/>
            <person name="Ruiz-Duenas F.J."/>
            <person name="Serrano A."/>
            <person name="Henrissat B."/>
            <person name="Drula E."/>
            <person name="Hughes K.W."/>
            <person name="Mata J.L."/>
            <person name="Ishikawa N.K."/>
            <person name="Vargas-Isla R."/>
            <person name="Ushijima S."/>
            <person name="Smith C.A."/>
            <person name="Ahrendt S."/>
            <person name="Andreopoulos W."/>
            <person name="He G."/>
            <person name="Labutti K."/>
            <person name="Lipzen A."/>
            <person name="Ng V."/>
            <person name="Riley R."/>
            <person name="Sandor L."/>
            <person name="Barry K."/>
            <person name="Martinez A.T."/>
            <person name="Xiao Y."/>
            <person name="Gibbons J.G."/>
            <person name="Terashima K."/>
            <person name="Grigoriev I.V."/>
            <person name="Hibbett D.S."/>
        </authorList>
    </citation>
    <scope>NUCLEOTIDE SEQUENCE</scope>
    <source>
        <strain evidence="7">JLM2183</strain>
    </source>
</reference>
<proteinExistence type="predicted"/>
<evidence type="ECO:0000256" key="1">
    <source>
        <dbReference type="ARBA" id="ARBA00022723"/>
    </source>
</evidence>
<dbReference type="GO" id="GO:0008270">
    <property type="term" value="F:zinc ion binding"/>
    <property type="evidence" value="ECO:0007669"/>
    <property type="project" value="UniProtKB-KW"/>
</dbReference>
<keyword evidence="2 4" id="KW-0863">Zinc-finger</keyword>
<organism evidence="7 8">
    <name type="scientific">Lentinula aciculospora</name>
    <dbReference type="NCBI Taxonomy" id="153920"/>
    <lineage>
        <taxon>Eukaryota</taxon>
        <taxon>Fungi</taxon>
        <taxon>Dikarya</taxon>
        <taxon>Basidiomycota</taxon>
        <taxon>Agaricomycotina</taxon>
        <taxon>Agaricomycetes</taxon>
        <taxon>Agaricomycetidae</taxon>
        <taxon>Agaricales</taxon>
        <taxon>Marasmiineae</taxon>
        <taxon>Omphalotaceae</taxon>
        <taxon>Lentinula</taxon>
    </lineage>
</organism>
<keyword evidence="3" id="KW-0862">Zinc</keyword>
<dbReference type="GO" id="GO:0005080">
    <property type="term" value="F:protein kinase C binding"/>
    <property type="evidence" value="ECO:0007669"/>
    <property type="project" value="TreeGrafter"/>
</dbReference>
<dbReference type="PANTHER" id="PTHR15090">
    <property type="entry name" value="SEQUESTOSOME 1-RELATED"/>
    <property type="match status" value="1"/>
</dbReference>
<name>A0A9W9DJK1_9AGAR</name>
<dbReference type="EMBL" id="JAOTPV010000017">
    <property type="protein sequence ID" value="KAJ4473625.1"/>
    <property type="molecule type" value="Genomic_DNA"/>
</dbReference>
<gene>
    <name evidence="7" type="ORF">J3R30DRAFT_3295836</name>
</gene>
<dbReference type="SUPFAM" id="SSF54277">
    <property type="entry name" value="CAD &amp; PB1 domains"/>
    <property type="match status" value="1"/>
</dbReference>
<feature type="compositionally biased region" description="Polar residues" evidence="5">
    <location>
        <begin position="182"/>
        <end position="212"/>
    </location>
</feature>
<dbReference type="InterPro" id="IPR052260">
    <property type="entry name" value="Autophagy_Rcpt_SigReg"/>
</dbReference>
<dbReference type="InterPro" id="IPR000433">
    <property type="entry name" value="Znf_ZZ"/>
</dbReference>
<dbReference type="SMART" id="SM00291">
    <property type="entry name" value="ZnF_ZZ"/>
    <property type="match status" value="4"/>
</dbReference>
<dbReference type="Pfam" id="PF00564">
    <property type="entry name" value="PB1"/>
    <property type="match status" value="1"/>
</dbReference>
<dbReference type="Proteomes" id="UP001150266">
    <property type="component" value="Unassembled WGS sequence"/>
</dbReference>
<evidence type="ECO:0000256" key="4">
    <source>
        <dbReference type="PROSITE-ProRule" id="PRU00228"/>
    </source>
</evidence>
<evidence type="ECO:0000256" key="3">
    <source>
        <dbReference type="ARBA" id="ARBA00022833"/>
    </source>
</evidence>
<dbReference type="AlphaFoldDB" id="A0A9W9DJK1"/>
<dbReference type="OrthoDB" id="661148at2759"/>
<dbReference type="GO" id="GO:0035973">
    <property type="term" value="P:aggrephagy"/>
    <property type="evidence" value="ECO:0007669"/>
    <property type="project" value="TreeGrafter"/>
</dbReference>
<evidence type="ECO:0000256" key="2">
    <source>
        <dbReference type="ARBA" id="ARBA00022771"/>
    </source>
</evidence>
<protein>
    <recommendedName>
        <fullName evidence="6">ZZ-type domain-containing protein</fullName>
    </recommendedName>
</protein>
<dbReference type="Pfam" id="PF00569">
    <property type="entry name" value="ZZ"/>
    <property type="match status" value="2"/>
</dbReference>
<dbReference type="GO" id="GO:0000423">
    <property type="term" value="P:mitophagy"/>
    <property type="evidence" value="ECO:0007669"/>
    <property type="project" value="TreeGrafter"/>
</dbReference>
<feature type="region of interest" description="Disordered" evidence="5">
    <location>
        <begin position="523"/>
        <end position="548"/>
    </location>
</feature>
<dbReference type="GO" id="GO:0070530">
    <property type="term" value="F:K63-linked polyubiquitin modification-dependent protein binding"/>
    <property type="evidence" value="ECO:0007669"/>
    <property type="project" value="TreeGrafter"/>
</dbReference>
<feature type="domain" description="ZZ-type" evidence="6">
    <location>
        <begin position="765"/>
        <end position="822"/>
    </location>
</feature>
<feature type="compositionally biased region" description="Polar residues" evidence="5">
    <location>
        <begin position="158"/>
        <end position="173"/>
    </location>
</feature>